<gene>
    <name evidence="3" type="ORF">WKW77_05710</name>
</gene>
<name>A0ABU8VBG4_9BURK</name>
<dbReference type="InterPro" id="IPR012677">
    <property type="entry name" value="Nucleotide-bd_a/b_plait_sf"/>
</dbReference>
<dbReference type="PANTHER" id="PTHR48024">
    <property type="entry name" value="GEO13361P1-RELATED"/>
    <property type="match status" value="1"/>
</dbReference>
<evidence type="ECO:0000256" key="1">
    <source>
        <dbReference type="ARBA" id="ARBA00022884"/>
    </source>
</evidence>
<organism evidence="3 4">
    <name type="scientific">Variovorax ureilyticus</name>
    <dbReference type="NCBI Taxonomy" id="1836198"/>
    <lineage>
        <taxon>Bacteria</taxon>
        <taxon>Pseudomonadati</taxon>
        <taxon>Pseudomonadota</taxon>
        <taxon>Betaproteobacteria</taxon>
        <taxon>Burkholderiales</taxon>
        <taxon>Comamonadaceae</taxon>
        <taxon>Variovorax</taxon>
    </lineage>
</organism>
<dbReference type="EMBL" id="JBBKZU010000002">
    <property type="protein sequence ID" value="MEJ8810557.1"/>
    <property type="molecule type" value="Genomic_DNA"/>
</dbReference>
<dbReference type="Gene3D" id="3.30.70.330">
    <property type="match status" value="1"/>
</dbReference>
<comment type="caution">
    <text evidence="3">The sequence shown here is derived from an EMBL/GenBank/DDBJ whole genome shotgun (WGS) entry which is preliminary data.</text>
</comment>
<dbReference type="RefSeq" id="WP_340355875.1">
    <property type="nucleotide sequence ID" value="NZ_JBBKZU010000002.1"/>
</dbReference>
<feature type="domain" description="RRM" evidence="2">
    <location>
        <begin position="47"/>
        <end position="125"/>
    </location>
</feature>
<evidence type="ECO:0000313" key="4">
    <source>
        <dbReference type="Proteomes" id="UP001365846"/>
    </source>
</evidence>
<evidence type="ECO:0000313" key="3">
    <source>
        <dbReference type="EMBL" id="MEJ8810557.1"/>
    </source>
</evidence>
<sequence length="141" mass="15127">MPQGLPPSQDGHGVDARPQRVLTPSTFNAGSAHRAGTAIQLKALMENKLYVGNLSYSMRDDDLRQQFAAFGHVETAKIMMERDSGRSKGFGFVEMATPAEAQAAIQGLNGKEIGGRALTVNLARPMEQRSGGSYRSGGRGY</sequence>
<dbReference type="InterPro" id="IPR035979">
    <property type="entry name" value="RBD_domain_sf"/>
</dbReference>
<evidence type="ECO:0000259" key="2">
    <source>
        <dbReference type="PROSITE" id="PS50102"/>
    </source>
</evidence>
<dbReference type="InterPro" id="IPR000504">
    <property type="entry name" value="RRM_dom"/>
</dbReference>
<dbReference type="CDD" id="cd21608">
    <property type="entry name" value="RRM2_NsCP33_like"/>
    <property type="match status" value="1"/>
</dbReference>
<dbReference type="PROSITE" id="PS50102">
    <property type="entry name" value="RRM"/>
    <property type="match status" value="1"/>
</dbReference>
<dbReference type="SMART" id="SM00360">
    <property type="entry name" value="RRM"/>
    <property type="match status" value="1"/>
</dbReference>
<dbReference type="InterPro" id="IPR050886">
    <property type="entry name" value="RNA-binding_reg"/>
</dbReference>
<keyword evidence="4" id="KW-1185">Reference proteome</keyword>
<dbReference type="SUPFAM" id="SSF54928">
    <property type="entry name" value="RNA-binding domain, RBD"/>
    <property type="match status" value="1"/>
</dbReference>
<dbReference type="InterPro" id="IPR048289">
    <property type="entry name" value="RRM2_NsCP33-like"/>
</dbReference>
<dbReference type="Pfam" id="PF00076">
    <property type="entry name" value="RRM_1"/>
    <property type="match status" value="1"/>
</dbReference>
<protein>
    <submittedName>
        <fullName evidence="3">RNA-binding protein</fullName>
    </submittedName>
</protein>
<keyword evidence="1" id="KW-0694">RNA-binding</keyword>
<dbReference type="PANTHER" id="PTHR48024:SF56">
    <property type="entry name" value="HETEROGENEOUS NUCLEAR RIBONUCLEOPROTEIN A0"/>
    <property type="match status" value="1"/>
</dbReference>
<proteinExistence type="predicted"/>
<accession>A0ABU8VBG4</accession>
<reference evidence="3 4" key="1">
    <citation type="submission" date="2024-03" db="EMBL/GenBank/DDBJ databases">
        <title>Novel species of the genus Variovorax.</title>
        <authorList>
            <person name="Liu Q."/>
            <person name="Xin Y.-H."/>
        </authorList>
    </citation>
    <scope>NUCLEOTIDE SEQUENCE [LARGE SCALE GENOMIC DNA]</scope>
    <source>
        <strain evidence="3 4">KACC 18899</strain>
    </source>
</reference>
<dbReference type="Proteomes" id="UP001365846">
    <property type="component" value="Unassembled WGS sequence"/>
</dbReference>